<evidence type="ECO:0000313" key="7">
    <source>
        <dbReference type="Proteomes" id="UP000548476"/>
    </source>
</evidence>
<dbReference type="Pfam" id="PF14257">
    <property type="entry name" value="DUF4349"/>
    <property type="match status" value="1"/>
</dbReference>
<evidence type="ECO:0000259" key="5">
    <source>
        <dbReference type="Pfam" id="PF14257"/>
    </source>
</evidence>
<feature type="region of interest" description="Disordered" evidence="2">
    <location>
        <begin position="23"/>
        <end position="49"/>
    </location>
</feature>
<evidence type="ECO:0000256" key="2">
    <source>
        <dbReference type="SAM" id="MobiDB-lite"/>
    </source>
</evidence>
<feature type="coiled-coil region" evidence="1">
    <location>
        <begin position="169"/>
        <end position="196"/>
    </location>
</feature>
<keyword evidence="1" id="KW-0175">Coiled coil</keyword>
<feature type="domain" description="DUF4349" evidence="5">
    <location>
        <begin position="54"/>
        <end position="261"/>
    </location>
</feature>
<gene>
    <name evidence="6" type="ORF">HNR73_004525</name>
</gene>
<feature type="chain" id="PRO_5039146567" description="DUF4349 domain-containing protein" evidence="4">
    <location>
        <begin position="20"/>
        <end position="299"/>
    </location>
</feature>
<dbReference type="InterPro" id="IPR025645">
    <property type="entry name" value="DUF4349"/>
</dbReference>
<keyword evidence="3" id="KW-1133">Transmembrane helix</keyword>
<keyword evidence="3" id="KW-0472">Membrane</keyword>
<evidence type="ECO:0000256" key="4">
    <source>
        <dbReference type="SAM" id="SignalP"/>
    </source>
</evidence>
<evidence type="ECO:0000256" key="1">
    <source>
        <dbReference type="SAM" id="Coils"/>
    </source>
</evidence>
<reference evidence="6 7" key="1">
    <citation type="submission" date="2020-08" db="EMBL/GenBank/DDBJ databases">
        <title>Genomic Encyclopedia of Type Strains, Phase IV (KMG-IV): sequencing the most valuable type-strain genomes for metagenomic binning, comparative biology and taxonomic classification.</title>
        <authorList>
            <person name="Goeker M."/>
        </authorList>
    </citation>
    <scope>NUCLEOTIDE SEQUENCE [LARGE SCALE GENOMIC DNA]</scope>
    <source>
        <strain evidence="6 7">YIM 65646</strain>
    </source>
</reference>
<dbReference type="EMBL" id="JACHGT010000009">
    <property type="protein sequence ID" value="MBB6036654.1"/>
    <property type="molecule type" value="Genomic_DNA"/>
</dbReference>
<evidence type="ECO:0000313" key="6">
    <source>
        <dbReference type="EMBL" id="MBB6036654.1"/>
    </source>
</evidence>
<name>A0A841FLB6_9ACTN</name>
<feature type="compositionally biased region" description="Pro residues" evidence="2">
    <location>
        <begin position="279"/>
        <end position="299"/>
    </location>
</feature>
<evidence type="ECO:0000256" key="3">
    <source>
        <dbReference type="SAM" id="Phobius"/>
    </source>
</evidence>
<dbReference type="AlphaFoldDB" id="A0A841FLB6"/>
<keyword evidence="7" id="KW-1185">Reference proteome</keyword>
<accession>A0A841FLB6</accession>
<keyword evidence="4" id="KW-0732">Signal</keyword>
<proteinExistence type="predicted"/>
<protein>
    <recommendedName>
        <fullName evidence="5">DUF4349 domain-containing protein</fullName>
    </recommendedName>
</protein>
<feature type="transmembrane region" description="Helical" evidence="3">
    <location>
        <begin position="232"/>
        <end position="261"/>
    </location>
</feature>
<feature type="compositionally biased region" description="Low complexity" evidence="2">
    <location>
        <begin position="31"/>
        <end position="49"/>
    </location>
</feature>
<dbReference type="Proteomes" id="UP000548476">
    <property type="component" value="Unassembled WGS sequence"/>
</dbReference>
<feature type="region of interest" description="Disordered" evidence="2">
    <location>
        <begin position="274"/>
        <end position="299"/>
    </location>
</feature>
<comment type="caution">
    <text evidence="6">The sequence shown here is derived from an EMBL/GenBank/DDBJ whole genome shotgun (WGS) entry which is preliminary data.</text>
</comment>
<sequence>MRRLAALLLPIALAVPVLTGCSAGREDSDSGTATGGDPAPAATEAPAAREGADRLVVYTGELSLTAPDVPGAARQAIAAVDAVDGFVAGDEREGSGDTATATLTLRIPAEVYTATVESLAALGTEQARELSTTDVTETSADLDTRIATKRASVERVRELMENAASLSEVVALEAELTTREAELAELQAKQRDLTDAVTFGTLTLRLESPVNETAPAGPPGFGSGVASGWDGLLLFLGVSATVLGFLLPFLVVVGLPLAALWTWSRRRRGLPVLRRAPRRPAPPFAGEPGGPKPPGPGRF</sequence>
<organism evidence="6 7">
    <name type="scientific">Phytomonospora endophytica</name>
    <dbReference type="NCBI Taxonomy" id="714109"/>
    <lineage>
        <taxon>Bacteria</taxon>
        <taxon>Bacillati</taxon>
        <taxon>Actinomycetota</taxon>
        <taxon>Actinomycetes</taxon>
        <taxon>Micromonosporales</taxon>
        <taxon>Micromonosporaceae</taxon>
        <taxon>Phytomonospora</taxon>
    </lineage>
</organism>
<dbReference type="RefSeq" id="WP_184789483.1">
    <property type="nucleotide sequence ID" value="NZ_BONT01000033.1"/>
</dbReference>
<feature type="signal peptide" evidence="4">
    <location>
        <begin position="1"/>
        <end position="19"/>
    </location>
</feature>
<dbReference type="PROSITE" id="PS51257">
    <property type="entry name" value="PROKAR_LIPOPROTEIN"/>
    <property type="match status" value="1"/>
</dbReference>
<keyword evidence="3" id="KW-0812">Transmembrane</keyword>